<dbReference type="GO" id="GO:0015267">
    <property type="term" value="F:channel activity"/>
    <property type="evidence" value="ECO:0007669"/>
    <property type="project" value="TreeGrafter"/>
</dbReference>
<evidence type="ECO:0000256" key="1">
    <source>
        <dbReference type="ARBA" id="ARBA00004141"/>
    </source>
</evidence>
<feature type="transmembrane region" description="Helical" evidence="5">
    <location>
        <begin position="242"/>
        <end position="260"/>
    </location>
</feature>
<dbReference type="Gene3D" id="1.20.1080.10">
    <property type="entry name" value="Glycerol uptake facilitator protein"/>
    <property type="match status" value="1"/>
</dbReference>
<evidence type="ECO:0000256" key="4">
    <source>
        <dbReference type="ARBA" id="ARBA00023136"/>
    </source>
</evidence>
<organism evidence="6">
    <name type="scientific">Menopon gallinae</name>
    <name type="common">poultry shaft louse</name>
    <dbReference type="NCBI Taxonomy" id="328185"/>
    <lineage>
        <taxon>Eukaryota</taxon>
        <taxon>Metazoa</taxon>
        <taxon>Ecdysozoa</taxon>
        <taxon>Arthropoda</taxon>
        <taxon>Hexapoda</taxon>
        <taxon>Insecta</taxon>
        <taxon>Pterygota</taxon>
        <taxon>Neoptera</taxon>
        <taxon>Paraneoptera</taxon>
        <taxon>Psocodea</taxon>
        <taxon>Troctomorpha</taxon>
        <taxon>Phthiraptera</taxon>
        <taxon>Amblycera</taxon>
        <taxon>Menoponidae</taxon>
        <taxon>Menopon</taxon>
    </lineage>
</organism>
<gene>
    <name evidence="6" type="ORF">PYX00_002695</name>
</gene>
<keyword evidence="3 5" id="KW-1133">Transmembrane helix</keyword>
<comment type="caution">
    <text evidence="6">The sequence shown here is derived from an EMBL/GenBank/DDBJ whole genome shotgun (WGS) entry which is preliminary data.</text>
</comment>
<keyword evidence="4 5" id="KW-0472">Membrane</keyword>
<feature type="transmembrane region" description="Helical" evidence="5">
    <location>
        <begin position="280"/>
        <end position="298"/>
    </location>
</feature>
<dbReference type="PANTHER" id="PTHR21191:SF16">
    <property type="entry name" value="AQUAPORIN"/>
    <property type="match status" value="1"/>
</dbReference>
<evidence type="ECO:0000256" key="5">
    <source>
        <dbReference type="SAM" id="Phobius"/>
    </source>
</evidence>
<keyword evidence="2 5" id="KW-0812">Transmembrane</keyword>
<dbReference type="GO" id="GO:0016020">
    <property type="term" value="C:membrane"/>
    <property type="evidence" value="ECO:0007669"/>
    <property type="project" value="UniProtKB-SubCell"/>
</dbReference>
<evidence type="ECO:0000256" key="3">
    <source>
        <dbReference type="ARBA" id="ARBA00022989"/>
    </source>
</evidence>
<dbReference type="InterPro" id="IPR023271">
    <property type="entry name" value="Aquaporin-like"/>
</dbReference>
<proteinExistence type="predicted"/>
<dbReference type="SUPFAM" id="SSF81338">
    <property type="entry name" value="Aquaporin-like"/>
    <property type="match status" value="1"/>
</dbReference>
<dbReference type="AlphaFoldDB" id="A0AAW2HZ20"/>
<dbReference type="PANTHER" id="PTHR21191">
    <property type="entry name" value="AQUAPORIN"/>
    <property type="match status" value="1"/>
</dbReference>
<feature type="transmembrane region" description="Helical" evidence="5">
    <location>
        <begin position="60"/>
        <end position="77"/>
    </location>
</feature>
<accession>A0AAW2HZ20</accession>
<feature type="transmembrane region" description="Helical" evidence="5">
    <location>
        <begin position="117"/>
        <end position="135"/>
    </location>
</feature>
<protein>
    <recommendedName>
        <fullName evidence="7">Aquaporin</fullName>
    </recommendedName>
</protein>
<evidence type="ECO:0000256" key="2">
    <source>
        <dbReference type="ARBA" id="ARBA00022692"/>
    </source>
</evidence>
<dbReference type="EMBL" id="JARGDH010000002">
    <property type="protein sequence ID" value="KAL0274600.1"/>
    <property type="molecule type" value="Genomic_DNA"/>
</dbReference>
<evidence type="ECO:0000313" key="6">
    <source>
        <dbReference type="EMBL" id="KAL0274600.1"/>
    </source>
</evidence>
<feature type="transmembrane region" description="Helical" evidence="5">
    <location>
        <begin position="89"/>
        <end position="111"/>
    </location>
</feature>
<dbReference type="InterPro" id="IPR051883">
    <property type="entry name" value="AQP11/12_channel"/>
</dbReference>
<feature type="transmembrane region" description="Helical" evidence="5">
    <location>
        <begin position="6"/>
        <end position="23"/>
    </location>
</feature>
<comment type="subcellular location">
    <subcellularLocation>
        <location evidence="1">Membrane</location>
        <topology evidence="1">Multi-pass membrane protein</topology>
    </subcellularLocation>
</comment>
<sequence length="320" mass="35800">MLDSRKCWIIFLLCTINAAYFYHKHRSGELKFIGMALSNFEIPSIVCFSPAAIINPAKELFNSTMIILFLCGAAHYLRRTINYLIEDRLLRLLYCEAVASAELCGCCFELIVVAEKFGVYAYLLYLFLLSIWWNLKWAEATACPYTHLEEAVQGNQEIPEVLMKIWAELTAGVFVIRLMMFLSNSDLVDSYEGRAIEKCEADLQVPLVTGAIIEAAGTFFCQLSGKIIQDLHLKKGQVVGPFIGTLAVAIAFNHTGGYYNPVLATCLKFGCKGNTIGEHLMVYWAGPCVGSLLSVLIYDRSPISNLLRKSKENMLESEPE</sequence>
<name>A0AAW2HZ20_9NEOP</name>
<evidence type="ECO:0008006" key="7">
    <source>
        <dbReference type="Google" id="ProtNLM"/>
    </source>
</evidence>
<dbReference type="GO" id="GO:0005737">
    <property type="term" value="C:cytoplasm"/>
    <property type="evidence" value="ECO:0007669"/>
    <property type="project" value="TreeGrafter"/>
</dbReference>
<reference evidence="6" key="1">
    <citation type="journal article" date="2024" name="Gigascience">
        <title>Chromosome-level genome of the poultry shaft louse Menopon gallinae provides insight into the host-switching and adaptive evolution of parasitic lice.</title>
        <authorList>
            <person name="Xu Y."/>
            <person name="Ma L."/>
            <person name="Liu S."/>
            <person name="Liang Y."/>
            <person name="Liu Q."/>
            <person name="He Z."/>
            <person name="Tian L."/>
            <person name="Duan Y."/>
            <person name="Cai W."/>
            <person name="Li H."/>
            <person name="Song F."/>
        </authorList>
    </citation>
    <scope>NUCLEOTIDE SEQUENCE</scope>
    <source>
        <strain evidence="6">Cailab_2023a</strain>
    </source>
</reference>